<evidence type="ECO:0000313" key="1">
    <source>
        <dbReference type="Proteomes" id="UP000887565"/>
    </source>
</evidence>
<dbReference type="AlphaFoldDB" id="A0A915JUM8"/>
<evidence type="ECO:0000313" key="2">
    <source>
        <dbReference type="WBParaSite" id="nRc.2.0.1.t29502-RA"/>
    </source>
</evidence>
<sequence>MDGIKHLRISTKGCSKARMTFVKINAADSISESGCQSVNQYRNDNMQQADENMFDPEKMRNLPNPSMTNTSRPKIFFEAASAYTKIKNKDIFDNIKYSKHYL</sequence>
<dbReference type="WBParaSite" id="nRc.2.0.1.t29502-RA">
    <property type="protein sequence ID" value="nRc.2.0.1.t29502-RA"/>
    <property type="gene ID" value="nRc.2.0.1.g29502"/>
</dbReference>
<proteinExistence type="predicted"/>
<accession>A0A915JUM8</accession>
<organism evidence="1 2">
    <name type="scientific">Romanomermis culicivorax</name>
    <name type="common">Nematode worm</name>
    <dbReference type="NCBI Taxonomy" id="13658"/>
    <lineage>
        <taxon>Eukaryota</taxon>
        <taxon>Metazoa</taxon>
        <taxon>Ecdysozoa</taxon>
        <taxon>Nematoda</taxon>
        <taxon>Enoplea</taxon>
        <taxon>Dorylaimia</taxon>
        <taxon>Mermithida</taxon>
        <taxon>Mermithoidea</taxon>
        <taxon>Mermithidae</taxon>
        <taxon>Romanomermis</taxon>
    </lineage>
</organism>
<protein>
    <submittedName>
        <fullName evidence="2">Uncharacterized protein</fullName>
    </submittedName>
</protein>
<name>A0A915JUM8_ROMCU</name>
<dbReference type="Proteomes" id="UP000887565">
    <property type="component" value="Unplaced"/>
</dbReference>
<keyword evidence="1" id="KW-1185">Reference proteome</keyword>
<reference evidence="2" key="1">
    <citation type="submission" date="2022-11" db="UniProtKB">
        <authorList>
            <consortium name="WormBaseParasite"/>
        </authorList>
    </citation>
    <scope>IDENTIFICATION</scope>
</reference>